<keyword evidence="2" id="KW-0106">Calcium</keyword>
<dbReference type="PROSITE" id="PS00018">
    <property type="entry name" value="EF_HAND_1"/>
    <property type="match status" value="2"/>
</dbReference>
<accession>A0ABQ9XWY7</accession>
<dbReference type="InterPro" id="IPR002048">
    <property type="entry name" value="EF_hand_dom"/>
</dbReference>
<dbReference type="Proteomes" id="UP001281761">
    <property type="component" value="Unassembled WGS sequence"/>
</dbReference>
<dbReference type="CDD" id="cd00051">
    <property type="entry name" value="EFh"/>
    <property type="match status" value="1"/>
</dbReference>
<dbReference type="SMART" id="SM00054">
    <property type="entry name" value="EFh"/>
    <property type="match status" value="2"/>
</dbReference>
<dbReference type="Gene3D" id="1.10.238.10">
    <property type="entry name" value="EF-hand"/>
    <property type="match status" value="2"/>
</dbReference>
<evidence type="ECO:0000256" key="2">
    <source>
        <dbReference type="ARBA" id="ARBA00022837"/>
    </source>
</evidence>
<feature type="domain" description="EF-hand" evidence="3">
    <location>
        <begin position="42"/>
        <end position="77"/>
    </location>
</feature>
<gene>
    <name evidence="4" type="ORF">BLNAU_8972</name>
</gene>
<evidence type="ECO:0000313" key="4">
    <source>
        <dbReference type="EMBL" id="KAK2955996.1"/>
    </source>
</evidence>
<dbReference type="InterPro" id="IPR018247">
    <property type="entry name" value="EF_Hand_1_Ca_BS"/>
</dbReference>
<evidence type="ECO:0000256" key="1">
    <source>
        <dbReference type="ARBA" id="ARBA00022737"/>
    </source>
</evidence>
<dbReference type="Pfam" id="PF13499">
    <property type="entry name" value="EF-hand_7"/>
    <property type="match status" value="1"/>
</dbReference>
<comment type="caution">
    <text evidence="4">The sequence shown here is derived from an EMBL/GenBank/DDBJ whole genome shotgun (WGS) entry which is preliminary data.</text>
</comment>
<sequence>MQRQELTDQELLELFNIVDLDKSGSIDHEELVELLRKVGFGNDPEEVDAIVASVDKDGSGDIDPYEFIAGFQKKLEYDPRKLKRAFAFFSKGCKPGYIKTAHLIEALSQAGEGNQSPEHIEQLVRVMIAENVKELPQEINYSDFIDAMIGDE</sequence>
<organism evidence="4 5">
    <name type="scientific">Blattamonas nauphoetae</name>
    <dbReference type="NCBI Taxonomy" id="2049346"/>
    <lineage>
        <taxon>Eukaryota</taxon>
        <taxon>Metamonada</taxon>
        <taxon>Preaxostyla</taxon>
        <taxon>Oxymonadida</taxon>
        <taxon>Blattamonas</taxon>
    </lineage>
</organism>
<keyword evidence="5" id="KW-1185">Reference proteome</keyword>
<protein>
    <recommendedName>
        <fullName evidence="3">EF-hand domain-containing protein</fullName>
    </recommendedName>
</protein>
<dbReference type="PANTHER" id="PTHR23048">
    <property type="entry name" value="MYOSIN LIGHT CHAIN 1, 3"/>
    <property type="match status" value="1"/>
</dbReference>
<dbReference type="InterPro" id="IPR050230">
    <property type="entry name" value="CALM/Myosin/TropC-like"/>
</dbReference>
<dbReference type="PANTHER" id="PTHR23048:SF0">
    <property type="entry name" value="CALMODULIN LIKE 3"/>
    <property type="match status" value="1"/>
</dbReference>
<dbReference type="InterPro" id="IPR011992">
    <property type="entry name" value="EF-hand-dom_pair"/>
</dbReference>
<dbReference type="SUPFAM" id="SSF47473">
    <property type="entry name" value="EF-hand"/>
    <property type="match status" value="1"/>
</dbReference>
<keyword evidence="1" id="KW-0677">Repeat</keyword>
<evidence type="ECO:0000259" key="3">
    <source>
        <dbReference type="PROSITE" id="PS50222"/>
    </source>
</evidence>
<dbReference type="PROSITE" id="PS50222">
    <property type="entry name" value="EF_HAND_2"/>
    <property type="match status" value="2"/>
</dbReference>
<feature type="domain" description="EF-hand" evidence="3">
    <location>
        <begin position="6"/>
        <end position="41"/>
    </location>
</feature>
<proteinExistence type="predicted"/>
<name>A0ABQ9XWY7_9EUKA</name>
<reference evidence="4 5" key="1">
    <citation type="journal article" date="2022" name="bioRxiv">
        <title>Genomics of Preaxostyla Flagellates Illuminates Evolutionary Transitions and the Path Towards Mitochondrial Loss.</title>
        <authorList>
            <person name="Novak L.V.F."/>
            <person name="Treitli S.C."/>
            <person name="Pyrih J."/>
            <person name="Halakuc P."/>
            <person name="Pipaliya S.V."/>
            <person name="Vacek V."/>
            <person name="Brzon O."/>
            <person name="Soukal P."/>
            <person name="Eme L."/>
            <person name="Dacks J.B."/>
            <person name="Karnkowska A."/>
            <person name="Elias M."/>
            <person name="Hampl V."/>
        </authorList>
    </citation>
    <scope>NUCLEOTIDE SEQUENCE [LARGE SCALE GENOMIC DNA]</scope>
    <source>
        <strain evidence="4">NAU3</strain>
        <tissue evidence="4">Gut</tissue>
    </source>
</reference>
<evidence type="ECO:0000313" key="5">
    <source>
        <dbReference type="Proteomes" id="UP001281761"/>
    </source>
</evidence>
<dbReference type="EMBL" id="JARBJD010000060">
    <property type="protein sequence ID" value="KAK2955996.1"/>
    <property type="molecule type" value="Genomic_DNA"/>
</dbReference>